<feature type="transmembrane region" description="Helical" evidence="1">
    <location>
        <begin position="135"/>
        <end position="161"/>
    </location>
</feature>
<gene>
    <name evidence="2" type="ORF">M431DRAFT_556460</name>
</gene>
<sequence length="567" mass="61580">MAQRWYSMLTKTEEGGLPELQSSSNISSAPRSIISNFMVSGGSSAYYVLFNPSSLSTIASAAGKLLPYLSSTITGLMAFFAANSMNQMSQEGQVNKLLTPKQLSVLLGLLVSGWHGLWDAICYRVKRGSKFDGPLFGVVTILTITTILGLVIPIIDTWFGFVVIPSEQTQLQINSPSVHSFGRGLISSDCTQNGTGSPCNVITAMGKSYLVSASEAFKVLHNASTINKVNYFPSDQSQAVLYLGDAASSSNLDFKASTFAVSTQCQPITYDCTHMHPNDSKFNCTPALTGDFNTLPSPVGVKLFSNSSLTRNLPFTYQNPLYFATWAVKEQVDSKSFQNDPGVAYHSDTVETLSWILNCSSTVYEATYTWVNGTVTSFNTTLANSTLGGIMSGPFGNDRVNAALQCSANFASAGNSSAEIAEITAAFMSRAVLSLSVGAISSRKNIIEQSRSRILLTRVPVVPFYLLITLKALYVCGIIILAAAIVIWSHPKEAARLKSQFTIDGLVGTIFREDKLHMPVLENSEEMENGFQKSKEREIKVALLKRKEEWSYATVLFKSGEAVIKFV</sequence>
<organism evidence="2 3">
    <name type="scientific">Trichoderma harzianum CBS 226.95</name>
    <dbReference type="NCBI Taxonomy" id="983964"/>
    <lineage>
        <taxon>Eukaryota</taxon>
        <taxon>Fungi</taxon>
        <taxon>Dikarya</taxon>
        <taxon>Ascomycota</taxon>
        <taxon>Pezizomycotina</taxon>
        <taxon>Sordariomycetes</taxon>
        <taxon>Hypocreomycetidae</taxon>
        <taxon>Hypocreales</taxon>
        <taxon>Hypocreaceae</taxon>
        <taxon>Trichoderma</taxon>
    </lineage>
</organism>
<keyword evidence="1" id="KW-1133">Transmembrane helix</keyword>
<dbReference type="RefSeq" id="XP_024772955.1">
    <property type="nucleotide sequence ID" value="XM_024921450.1"/>
</dbReference>
<feature type="transmembrane region" description="Helical" evidence="1">
    <location>
        <begin position="65"/>
        <end position="83"/>
    </location>
</feature>
<keyword evidence="1" id="KW-0472">Membrane</keyword>
<evidence type="ECO:0000313" key="2">
    <source>
        <dbReference type="EMBL" id="PTB53278.1"/>
    </source>
</evidence>
<evidence type="ECO:0000256" key="1">
    <source>
        <dbReference type="SAM" id="Phobius"/>
    </source>
</evidence>
<accession>A0A2T4A8D7</accession>
<dbReference type="EMBL" id="KZ679682">
    <property type="protein sequence ID" value="PTB53278.1"/>
    <property type="molecule type" value="Genomic_DNA"/>
</dbReference>
<name>A0A2T4A8D7_TRIHA</name>
<protein>
    <submittedName>
        <fullName evidence="2">Uncharacterized protein</fullName>
    </submittedName>
</protein>
<proteinExistence type="predicted"/>
<keyword evidence="1" id="KW-0812">Transmembrane</keyword>
<dbReference type="STRING" id="983964.A0A2T4A8D7"/>
<keyword evidence="3" id="KW-1185">Reference proteome</keyword>
<dbReference type="AlphaFoldDB" id="A0A2T4A8D7"/>
<evidence type="ECO:0000313" key="3">
    <source>
        <dbReference type="Proteomes" id="UP000241690"/>
    </source>
</evidence>
<dbReference type="GeneID" id="36630032"/>
<dbReference type="Proteomes" id="UP000241690">
    <property type="component" value="Unassembled WGS sequence"/>
</dbReference>
<reference evidence="2 3" key="1">
    <citation type="submission" date="2016-07" db="EMBL/GenBank/DDBJ databases">
        <title>Multiple horizontal gene transfer events from other fungi enriched the ability of initially mycotrophic Trichoderma (Ascomycota) to feed on dead plant biomass.</title>
        <authorList>
            <consortium name="DOE Joint Genome Institute"/>
            <person name="Aerts A."/>
            <person name="Atanasova L."/>
            <person name="Chenthamara K."/>
            <person name="Zhang J."/>
            <person name="Grujic M."/>
            <person name="Henrissat B."/>
            <person name="Kuo A."/>
            <person name="Salamov A."/>
            <person name="Lipzen A."/>
            <person name="Labutti K."/>
            <person name="Barry K."/>
            <person name="Miao Y."/>
            <person name="Rahimi M.J."/>
            <person name="Shen Q."/>
            <person name="Grigoriev I.V."/>
            <person name="Kubicek C.P."/>
            <person name="Druzhinina I.S."/>
        </authorList>
    </citation>
    <scope>NUCLEOTIDE SEQUENCE [LARGE SCALE GENOMIC DNA]</scope>
    <source>
        <strain evidence="2 3">CBS 226.95</strain>
    </source>
</reference>
<feature type="transmembrane region" description="Helical" evidence="1">
    <location>
        <begin position="464"/>
        <end position="488"/>
    </location>
</feature>